<feature type="compositionally biased region" description="Basic residues" evidence="1">
    <location>
        <begin position="693"/>
        <end position="704"/>
    </location>
</feature>
<dbReference type="InterPro" id="IPR039715">
    <property type="entry name" value="ZCCHC10"/>
</dbReference>
<dbReference type="PANTHER" id="PTHR13491">
    <property type="entry name" value="ZCCHC10 PROTEIN"/>
    <property type="match status" value="1"/>
</dbReference>
<feature type="compositionally biased region" description="Polar residues" evidence="1">
    <location>
        <begin position="449"/>
        <end position="460"/>
    </location>
</feature>
<feature type="compositionally biased region" description="Basic residues" evidence="1">
    <location>
        <begin position="469"/>
        <end position="480"/>
    </location>
</feature>
<feature type="compositionally biased region" description="Acidic residues" evidence="1">
    <location>
        <begin position="219"/>
        <end position="238"/>
    </location>
</feature>
<protein>
    <recommendedName>
        <fullName evidence="2">DUF7357 domain-containing protein</fullName>
    </recommendedName>
</protein>
<comment type="caution">
    <text evidence="3">The sequence shown here is derived from an EMBL/GenBank/DDBJ whole genome shotgun (WGS) entry which is preliminary data.</text>
</comment>
<feature type="compositionally biased region" description="Low complexity" evidence="1">
    <location>
        <begin position="376"/>
        <end position="393"/>
    </location>
</feature>
<feature type="compositionally biased region" description="Polar residues" evidence="1">
    <location>
        <begin position="298"/>
        <end position="311"/>
    </location>
</feature>
<feature type="domain" description="DUF7357" evidence="2">
    <location>
        <begin position="1"/>
        <end position="174"/>
    </location>
</feature>
<evidence type="ECO:0000313" key="4">
    <source>
        <dbReference type="Proteomes" id="UP001610446"/>
    </source>
</evidence>
<feature type="compositionally biased region" description="Acidic residues" evidence="1">
    <location>
        <begin position="267"/>
        <end position="277"/>
    </location>
</feature>
<sequence>MRLHLTIQRHGLPVTRILWTTSPPSLFGHNHASSSSMIPVTSSAVTSSRVPNALYANGGYTVVQLLEDVNEVIPLETEPRLFEHESGGQWGLEDYVVEVGGSECLHFMEVDGLLREGDEVLIRALQISDLRARRLSGRHQISVDGKHLIDGVPFGKPFLKRPTSSRPAITIPPRKKRRTALALWGSGSSYEEEDTEWAPAQQVSTGKELSLLNPATELEKEDDDEDEYEDAYQDDYEDYHEPNEDGDGTVIRHNIHKIVEGAGSDNDGSDPEAEDLSQELQDLKKDMEASLVPEVENATKSRASRGQSLGSHRSILQEVPRKSSFSRPSARRPSDASRRNSKSVTFGTQNQESPEAEMETATAKVRSTLEEPEHAVSSVSDSSSSASDSSVLDSSEEDGQDLSSDSSSVSSSSISEATSDSSSESDSDSSSESSESGSDVESEKEDVADTSNILKPSHNMNPPGAGSVRTRKSNQRSKLRRRLTKLKELGILEEGADFAALRRWEAEDGHSLYIPGAAVDLKTKAKAEFEAKRQKLLRDLESGGVDITPYPEKENITPSFIEQEVSELPDDHDEQYETANDTNEASPVVPQRLTLDVASTRRLLFGSLGVRTPRSKEEEEATRKKLAEKARKFTPQQATQEVSEVLESEPEVDWREKLILGATECFYDDIELSTPPFPFEQRWDPEAAELIRQRKSSGKKRKRRQQVEVYDEEENTGYGCYGEEDTQLNNDDSELHEAQINNRDENKRTAVDLGEGTKDDLPVLPNDTSVLPALTVGEMKPGLVFAFKQLDVSRATNWQPTVSEYRVAAVTDVFDNNILSIRLAKPYRRESKIVDGDDEGPFHYSGFEMPGMDEEEGEDDGFREVPFDDLIDPKLLLAALTADAGDQGTASMSVN</sequence>
<dbReference type="EMBL" id="JBFXLU010000316">
    <property type="protein sequence ID" value="KAL2830090.1"/>
    <property type="molecule type" value="Genomic_DNA"/>
</dbReference>
<name>A0ABR4IQQ9_9EURO</name>
<feature type="compositionally biased region" description="Acidic residues" evidence="1">
    <location>
        <begin position="438"/>
        <end position="448"/>
    </location>
</feature>
<dbReference type="Pfam" id="PF24054">
    <property type="entry name" value="DUF7357"/>
    <property type="match status" value="1"/>
</dbReference>
<dbReference type="PANTHER" id="PTHR13491:SF0">
    <property type="entry name" value="ZINC FINGER CCHC DOMAIN-CONTAINING PROTEIN 10"/>
    <property type="match status" value="1"/>
</dbReference>
<dbReference type="InterPro" id="IPR055781">
    <property type="entry name" value="DUF7357"/>
</dbReference>
<dbReference type="Proteomes" id="UP001610446">
    <property type="component" value="Unassembled WGS sequence"/>
</dbReference>
<accession>A0ABR4IQQ9</accession>
<reference evidence="3 4" key="1">
    <citation type="submission" date="2024-07" db="EMBL/GenBank/DDBJ databases">
        <title>Section-level genome sequencing and comparative genomics of Aspergillus sections Usti and Cavernicolus.</title>
        <authorList>
            <consortium name="Lawrence Berkeley National Laboratory"/>
            <person name="Nybo J.L."/>
            <person name="Vesth T.C."/>
            <person name="Theobald S."/>
            <person name="Frisvad J.C."/>
            <person name="Larsen T.O."/>
            <person name="Kjaerboelling I."/>
            <person name="Rothschild-Mancinelli K."/>
            <person name="Lyhne E.K."/>
            <person name="Kogle M.E."/>
            <person name="Barry K."/>
            <person name="Clum A."/>
            <person name="Na H."/>
            <person name="Ledsgaard L."/>
            <person name="Lin J."/>
            <person name="Lipzen A."/>
            <person name="Kuo A."/>
            <person name="Riley R."/>
            <person name="Mondo S."/>
            <person name="Labutti K."/>
            <person name="Haridas S."/>
            <person name="Pangalinan J."/>
            <person name="Salamov A.A."/>
            <person name="Simmons B.A."/>
            <person name="Magnuson J.K."/>
            <person name="Chen J."/>
            <person name="Drula E."/>
            <person name="Henrissat B."/>
            <person name="Wiebenga A."/>
            <person name="Lubbers R.J."/>
            <person name="Gomes A.C."/>
            <person name="Makela M.R."/>
            <person name="Stajich J."/>
            <person name="Grigoriev I.V."/>
            <person name="Mortensen U.H."/>
            <person name="De Vries R.P."/>
            <person name="Baker S.E."/>
            <person name="Andersen M.R."/>
        </authorList>
    </citation>
    <scope>NUCLEOTIDE SEQUENCE [LARGE SCALE GENOMIC DNA]</scope>
    <source>
        <strain evidence="3 4">CBS 123904</strain>
    </source>
</reference>
<organism evidence="3 4">
    <name type="scientific">Aspergillus pseudoustus</name>
    <dbReference type="NCBI Taxonomy" id="1810923"/>
    <lineage>
        <taxon>Eukaryota</taxon>
        <taxon>Fungi</taxon>
        <taxon>Dikarya</taxon>
        <taxon>Ascomycota</taxon>
        <taxon>Pezizomycotina</taxon>
        <taxon>Eurotiomycetes</taxon>
        <taxon>Eurotiomycetidae</taxon>
        <taxon>Eurotiales</taxon>
        <taxon>Aspergillaceae</taxon>
        <taxon>Aspergillus</taxon>
        <taxon>Aspergillus subgen. Nidulantes</taxon>
    </lineage>
</organism>
<gene>
    <name evidence="3" type="ORF">BJY01DRAFT_121264</name>
</gene>
<feature type="compositionally biased region" description="Low complexity" evidence="1">
    <location>
        <begin position="401"/>
        <end position="422"/>
    </location>
</feature>
<proteinExistence type="predicted"/>
<evidence type="ECO:0000313" key="3">
    <source>
        <dbReference type="EMBL" id="KAL2830090.1"/>
    </source>
</evidence>
<evidence type="ECO:0000256" key="1">
    <source>
        <dbReference type="SAM" id="MobiDB-lite"/>
    </source>
</evidence>
<evidence type="ECO:0000259" key="2">
    <source>
        <dbReference type="Pfam" id="PF24054"/>
    </source>
</evidence>
<keyword evidence="4" id="KW-1185">Reference proteome</keyword>
<feature type="region of interest" description="Disordered" evidence="1">
    <location>
        <begin position="186"/>
        <end position="480"/>
    </location>
</feature>
<feature type="compositionally biased region" description="Acidic residues" evidence="1">
    <location>
        <begin position="567"/>
        <end position="576"/>
    </location>
</feature>
<feature type="compositionally biased region" description="Polar residues" evidence="1">
    <location>
        <begin position="342"/>
        <end position="353"/>
    </location>
</feature>
<feature type="region of interest" description="Disordered" evidence="1">
    <location>
        <begin position="567"/>
        <end position="588"/>
    </location>
</feature>
<feature type="region of interest" description="Disordered" evidence="1">
    <location>
        <begin position="693"/>
        <end position="721"/>
    </location>
</feature>